<dbReference type="Proteomes" id="UP000000447">
    <property type="component" value="Plasmid unnamed"/>
</dbReference>
<dbReference type="NCBIfam" id="TIGR03969">
    <property type="entry name" value="mycofactocin"/>
    <property type="match status" value="1"/>
</dbReference>
<evidence type="ECO:0000313" key="2">
    <source>
        <dbReference type="EMBL" id="ACM06841.1"/>
    </source>
</evidence>
<keyword evidence="3" id="KW-1185">Reference proteome</keyword>
<reference evidence="2 3" key="1">
    <citation type="journal article" date="2009" name="PLoS ONE">
        <title>Complete genome sequence of the aerobic CO-oxidizing thermophile Thermomicrobium roseum.</title>
        <authorList>
            <person name="Wu D."/>
            <person name="Raymond J."/>
            <person name="Wu M."/>
            <person name="Chatterji S."/>
            <person name="Ren Q."/>
            <person name="Graham J.E."/>
            <person name="Bryant D.A."/>
            <person name="Robb F."/>
            <person name="Colman A."/>
            <person name="Tallon L.J."/>
            <person name="Badger J.H."/>
            <person name="Madupu R."/>
            <person name="Ward N.L."/>
            <person name="Eisen J.A."/>
        </authorList>
    </citation>
    <scope>NUCLEOTIDE SEQUENCE [LARGE SCALE GENOMIC DNA]</scope>
    <source>
        <strain evidence="3">ATCC 27502 / DSM 5159 / P-2</strain>
        <plasmid evidence="2">unnamed</plasmid>
    </source>
</reference>
<name>B9L4X8_THERP</name>
<gene>
    <name evidence="2" type="ordered locus">trd_A0842</name>
</gene>
<feature type="compositionally biased region" description="Acidic residues" evidence="1">
    <location>
        <begin position="16"/>
        <end position="30"/>
    </location>
</feature>
<feature type="region of interest" description="Disordered" evidence="1">
    <location>
        <begin position="1"/>
        <end position="30"/>
    </location>
</feature>
<protein>
    <recommendedName>
        <fullName evidence="4">Mycofactocin</fullName>
    </recommendedName>
</protein>
<geneLocation type="plasmid" evidence="3">
    <name>Tros</name>
</geneLocation>
<sequence length="53" mass="5988">MEAMLDTMVQRAPVAEEQEMEEATLPVEEDELSEELVELLVKEITIDGMCGVY</sequence>
<dbReference type="InterPro" id="IPR023988">
    <property type="entry name" value="MftA"/>
</dbReference>
<evidence type="ECO:0000256" key="1">
    <source>
        <dbReference type="SAM" id="MobiDB-lite"/>
    </source>
</evidence>
<dbReference type="KEGG" id="tro:trd_A0842"/>
<dbReference type="HOGENOM" id="CLU_3067205_0_0_0"/>
<proteinExistence type="predicted"/>
<accession>B9L4X8</accession>
<dbReference type="RefSeq" id="WP_012642828.1">
    <property type="nucleotide sequence ID" value="NC_011961.1"/>
</dbReference>
<organism evidence="2 3">
    <name type="scientific">Thermomicrobium roseum (strain ATCC 27502 / DSM 5159 / P-2)</name>
    <dbReference type="NCBI Taxonomy" id="309801"/>
    <lineage>
        <taxon>Bacteria</taxon>
        <taxon>Pseudomonadati</taxon>
        <taxon>Thermomicrobiota</taxon>
        <taxon>Thermomicrobia</taxon>
        <taxon>Thermomicrobiales</taxon>
        <taxon>Thermomicrobiaceae</taxon>
        <taxon>Thermomicrobium</taxon>
    </lineage>
</organism>
<keyword evidence="2" id="KW-0614">Plasmid</keyword>
<evidence type="ECO:0008006" key="4">
    <source>
        <dbReference type="Google" id="ProtNLM"/>
    </source>
</evidence>
<dbReference type="EMBL" id="CP001276">
    <property type="protein sequence ID" value="ACM06841.1"/>
    <property type="molecule type" value="Genomic_DNA"/>
</dbReference>
<evidence type="ECO:0000313" key="3">
    <source>
        <dbReference type="Proteomes" id="UP000000447"/>
    </source>
</evidence>
<dbReference type="AlphaFoldDB" id="B9L4X8"/>